<protein>
    <submittedName>
        <fullName evidence="2">Regulator of cell morphogenesis and NO signaling</fullName>
    </submittedName>
</protein>
<comment type="subcellular location">
    <subcellularLocation>
        <location evidence="1">Cytoplasm</location>
    </subcellularLocation>
</comment>
<name>A0A1T5LL18_9BACT</name>
<dbReference type="GO" id="GO:0005737">
    <property type="term" value="C:cytoplasm"/>
    <property type="evidence" value="ECO:0007669"/>
    <property type="project" value="UniProtKB-SubCell"/>
</dbReference>
<dbReference type="Proteomes" id="UP000190961">
    <property type="component" value="Unassembled WGS sequence"/>
</dbReference>
<proteinExistence type="predicted"/>
<organism evidence="2 3">
    <name type="scientific">Ohtaekwangia koreensis</name>
    <dbReference type="NCBI Taxonomy" id="688867"/>
    <lineage>
        <taxon>Bacteria</taxon>
        <taxon>Pseudomonadati</taxon>
        <taxon>Bacteroidota</taxon>
        <taxon>Cytophagia</taxon>
        <taxon>Cytophagales</taxon>
        <taxon>Fulvivirgaceae</taxon>
        <taxon>Ohtaekwangia</taxon>
    </lineage>
</organism>
<dbReference type="STRING" id="688867.SAMN05660236_3405"/>
<dbReference type="InterPro" id="IPR019903">
    <property type="entry name" value="RIC_family"/>
</dbReference>
<keyword evidence="3" id="KW-1185">Reference proteome</keyword>
<dbReference type="AlphaFoldDB" id="A0A1T5LL18"/>
<dbReference type="RefSeq" id="WP_079687929.1">
    <property type="nucleotide sequence ID" value="NZ_FUZU01000002.1"/>
</dbReference>
<reference evidence="2 3" key="1">
    <citation type="submission" date="2017-02" db="EMBL/GenBank/DDBJ databases">
        <authorList>
            <person name="Peterson S.W."/>
        </authorList>
    </citation>
    <scope>NUCLEOTIDE SEQUENCE [LARGE SCALE GENOMIC DNA]</scope>
    <source>
        <strain evidence="2 3">DSM 25262</strain>
    </source>
</reference>
<dbReference type="Gene3D" id="1.20.120.520">
    <property type="entry name" value="nmb1532 protein domain like"/>
    <property type="match status" value="1"/>
</dbReference>
<sequence>MSKLALKDTRISELVDNNYVHAYVLFYFGIRFYEYSELTLDQVCKQRGLRVEQVVRELESPTHLREADLPLVSYPIDLIIEYLKHSHFLFVKHKLPYIARLIESFKANHEDYSAVERDLKLVFPLFVEDFIQHIYEEEDTFFRFIQTLERSVKGKFSPTKLYYLLEKNSVQKFAVDHDTHDDEMEGIRRITRDYLITSETPLHIKVLYNELKAFEKSLITHARIENEILFPKAMALEAKVKKAFQDKVKFN</sequence>
<evidence type="ECO:0000313" key="3">
    <source>
        <dbReference type="Proteomes" id="UP000190961"/>
    </source>
</evidence>
<evidence type="ECO:0000313" key="2">
    <source>
        <dbReference type="EMBL" id="SKC76495.1"/>
    </source>
</evidence>
<accession>A0A1T5LL18</accession>
<gene>
    <name evidence="2" type="ORF">SAMN05660236_3405</name>
</gene>
<dbReference type="PANTHER" id="PTHR36438">
    <property type="entry name" value="IRON-SULFUR CLUSTER REPAIR PROTEIN YTFE"/>
    <property type="match status" value="1"/>
</dbReference>
<dbReference type="EMBL" id="FUZU01000002">
    <property type="protein sequence ID" value="SKC76495.1"/>
    <property type="molecule type" value="Genomic_DNA"/>
</dbReference>
<dbReference type="OrthoDB" id="977349at2"/>
<dbReference type="PANTHER" id="PTHR36438:SF1">
    <property type="entry name" value="IRON-SULFUR CLUSTER REPAIR PROTEIN YTFE"/>
    <property type="match status" value="1"/>
</dbReference>
<evidence type="ECO:0000256" key="1">
    <source>
        <dbReference type="ARBA" id="ARBA00004496"/>
    </source>
</evidence>